<accession>A0ABD2LL05</accession>
<dbReference type="PROSITE" id="PS50835">
    <property type="entry name" value="IG_LIKE"/>
    <property type="match status" value="2"/>
</dbReference>
<dbReference type="InterPro" id="IPR013106">
    <property type="entry name" value="Ig_V-set"/>
</dbReference>
<dbReference type="Pfam" id="PF07679">
    <property type="entry name" value="I-set"/>
    <property type="match status" value="1"/>
</dbReference>
<dbReference type="InterPro" id="IPR036179">
    <property type="entry name" value="Ig-like_dom_sf"/>
</dbReference>
<evidence type="ECO:0000313" key="2">
    <source>
        <dbReference type="EMBL" id="KAL3115922.1"/>
    </source>
</evidence>
<dbReference type="InterPro" id="IPR003599">
    <property type="entry name" value="Ig_sub"/>
</dbReference>
<reference evidence="2 3" key="1">
    <citation type="submission" date="2024-10" db="EMBL/GenBank/DDBJ databases">
        <authorList>
            <person name="Kim D."/>
        </authorList>
    </citation>
    <scope>NUCLEOTIDE SEQUENCE [LARGE SCALE GENOMIC DNA]</scope>
    <source>
        <strain evidence="2">BH-2024</strain>
    </source>
</reference>
<dbReference type="Pfam" id="PF07686">
    <property type="entry name" value="V-set"/>
    <property type="match status" value="1"/>
</dbReference>
<evidence type="ECO:0000259" key="1">
    <source>
        <dbReference type="PROSITE" id="PS50835"/>
    </source>
</evidence>
<dbReference type="Gene3D" id="2.60.40.10">
    <property type="entry name" value="Immunoglobulins"/>
    <property type="match status" value="2"/>
</dbReference>
<dbReference type="Proteomes" id="UP001620626">
    <property type="component" value="Unassembled WGS sequence"/>
</dbReference>
<organism evidence="2 3">
    <name type="scientific">Heterodera trifolii</name>
    <dbReference type="NCBI Taxonomy" id="157864"/>
    <lineage>
        <taxon>Eukaryota</taxon>
        <taxon>Metazoa</taxon>
        <taxon>Ecdysozoa</taxon>
        <taxon>Nematoda</taxon>
        <taxon>Chromadorea</taxon>
        <taxon>Rhabditida</taxon>
        <taxon>Tylenchina</taxon>
        <taxon>Tylenchomorpha</taxon>
        <taxon>Tylenchoidea</taxon>
        <taxon>Heteroderidae</taxon>
        <taxon>Heteroderinae</taxon>
        <taxon>Heterodera</taxon>
    </lineage>
</organism>
<comment type="caution">
    <text evidence="2">The sequence shown here is derived from an EMBL/GenBank/DDBJ whole genome shotgun (WGS) entry which is preliminary data.</text>
</comment>
<dbReference type="InterPro" id="IPR003598">
    <property type="entry name" value="Ig_sub2"/>
</dbReference>
<keyword evidence="3" id="KW-1185">Reference proteome</keyword>
<dbReference type="InterPro" id="IPR013783">
    <property type="entry name" value="Ig-like_fold"/>
</dbReference>
<feature type="domain" description="Ig-like" evidence="1">
    <location>
        <begin position="31"/>
        <end position="127"/>
    </location>
</feature>
<dbReference type="AlphaFoldDB" id="A0ABD2LL05"/>
<dbReference type="PANTHER" id="PTHR23279">
    <property type="entry name" value="DEFECTIVE PROBOSCIS EXTENSION RESPONSE DPR -RELATED"/>
    <property type="match status" value="1"/>
</dbReference>
<proteinExistence type="predicted"/>
<dbReference type="PANTHER" id="PTHR23279:SF36">
    <property type="entry name" value="DEFECTIVE PROBOSCIS EXTENSION RESPONSE 9, ISOFORM A"/>
    <property type="match status" value="1"/>
</dbReference>
<dbReference type="InterPro" id="IPR007110">
    <property type="entry name" value="Ig-like_dom"/>
</dbReference>
<dbReference type="InterPro" id="IPR037448">
    <property type="entry name" value="Zig-8"/>
</dbReference>
<name>A0ABD2LL05_9BILA</name>
<sequence length="290" mass="32675">MLQPPGDRIPLSFSECIRLERWPTDGHDRAPSAAKVISVREGQPAYLHCAQPKGQRRKELKVAWTRLRDDALLAVGTSTFTLDPRFQVSKPRRKNESDWVLILRRPSPTDQGCYLCEMNTEPTSTIVPVYLKVSIDRNEVRREETEESEGTADEMQKFITLLQTNIEGDSLLLNCTVKGEEAKAGELPTEVKWTKDGVPIDFYGSEKYSSERHVSNNGASVLFTLRIRTAAPEDSGIYACDGLRLVKSAQTINLVPPLASSSASLCLFCPAWPYFRIYSLFIPHFYLLFS</sequence>
<dbReference type="SUPFAM" id="SSF48726">
    <property type="entry name" value="Immunoglobulin"/>
    <property type="match status" value="2"/>
</dbReference>
<dbReference type="InterPro" id="IPR013098">
    <property type="entry name" value="Ig_I-set"/>
</dbReference>
<dbReference type="CDD" id="cd00096">
    <property type="entry name" value="Ig"/>
    <property type="match status" value="1"/>
</dbReference>
<dbReference type="SMART" id="SM00408">
    <property type="entry name" value="IGc2"/>
    <property type="match status" value="1"/>
</dbReference>
<gene>
    <name evidence="2" type="ORF">niasHT_007222</name>
</gene>
<dbReference type="EMBL" id="JBICBT010000362">
    <property type="protein sequence ID" value="KAL3115922.1"/>
    <property type="molecule type" value="Genomic_DNA"/>
</dbReference>
<feature type="domain" description="Ig-like" evidence="1">
    <location>
        <begin position="167"/>
        <end position="240"/>
    </location>
</feature>
<dbReference type="SMART" id="SM00409">
    <property type="entry name" value="IG"/>
    <property type="match status" value="2"/>
</dbReference>
<protein>
    <recommendedName>
        <fullName evidence="1">Ig-like domain-containing protein</fullName>
    </recommendedName>
</protein>
<evidence type="ECO:0000313" key="3">
    <source>
        <dbReference type="Proteomes" id="UP001620626"/>
    </source>
</evidence>